<keyword evidence="2 4" id="KW-0807">Transducer</keyword>
<organism evidence="7 8">
    <name type="scientific">Cellvibrio fibrivorans</name>
    <dbReference type="NCBI Taxonomy" id="126350"/>
    <lineage>
        <taxon>Bacteria</taxon>
        <taxon>Pseudomonadati</taxon>
        <taxon>Pseudomonadota</taxon>
        <taxon>Gammaproteobacteria</taxon>
        <taxon>Cellvibrionales</taxon>
        <taxon>Cellvibrionaceae</taxon>
        <taxon>Cellvibrio</taxon>
    </lineage>
</organism>
<name>A0ABU1V299_9GAMM</name>
<evidence type="ECO:0000256" key="3">
    <source>
        <dbReference type="ARBA" id="ARBA00029447"/>
    </source>
</evidence>
<evidence type="ECO:0000256" key="2">
    <source>
        <dbReference type="ARBA" id="ARBA00023224"/>
    </source>
</evidence>
<comment type="subcellular location">
    <subcellularLocation>
        <location evidence="1">Membrane</location>
    </subcellularLocation>
</comment>
<dbReference type="InterPro" id="IPR004090">
    <property type="entry name" value="Chemotax_Me-accpt_rcpt"/>
</dbReference>
<dbReference type="PROSITE" id="PS50111">
    <property type="entry name" value="CHEMOTAXIS_TRANSDUC_2"/>
    <property type="match status" value="1"/>
</dbReference>
<dbReference type="PRINTS" id="PR00260">
    <property type="entry name" value="CHEMTRNSDUCR"/>
</dbReference>
<evidence type="ECO:0000313" key="8">
    <source>
        <dbReference type="Proteomes" id="UP001253595"/>
    </source>
</evidence>
<evidence type="ECO:0000256" key="5">
    <source>
        <dbReference type="SAM" id="Phobius"/>
    </source>
</evidence>
<reference evidence="7 8" key="1">
    <citation type="submission" date="2023-07" db="EMBL/GenBank/DDBJ databases">
        <title>Sorghum-associated microbial communities from plants grown in Nebraska, USA.</title>
        <authorList>
            <person name="Schachtman D."/>
        </authorList>
    </citation>
    <scope>NUCLEOTIDE SEQUENCE [LARGE SCALE GENOMIC DNA]</scope>
    <source>
        <strain evidence="7 8">BE190</strain>
    </source>
</reference>
<proteinExistence type="inferred from homology"/>
<dbReference type="InterPro" id="IPR004089">
    <property type="entry name" value="MCPsignal_dom"/>
</dbReference>
<evidence type="ECO:0000256" key="4">
    <source>
        <dbReference type="PROSITE-ProRule" id="PRU00284"/>
    </source>
</evidence>
<dbReference type="Gene3D" id="1.10.287.950">
    <property type="entry name" value="Methyl-accepting chemotaxis protein"/>
    <property type="match status" value="1"/>
</dbReference>
<keyword evidence="5" id="KW-1133">Transmembrane helix</keyword>
<sequence>MNSSYFHGNSPVSYPLTHTQRGSSQVVVIGAIAVMGLIALLLLSLAELSMVWKALLLLALLSAAVIAGVQVVQAAKRESDTQMALAQAQSGQQLAQMYRPLLENYQHLLKEILPLWQRQTELARHQLEGSITELVGRFSDIHQRLQAAVASSSSTASSMKGDNGLGGVIHFANDELSQITHTLRQAIDQRDELLTEISGLSKITVELSGMSAEVAGIASQTNLLALNAAIEAARAGEYGRGFAVVADEVRTLSTRSGETGARIGRRIEQVNSALQTTLDRTAEYAAEDNSRLTKSETSIAQVLEQFQHSSEHILQSAHVLEQESAAVQSSVEEVLVNLQFQDRVSQILGHVIDDMEKLVGAIADQETRLRLGEPVIAIDTGEWLRSLQKTYTTLEQVDVHRGSGAQAKGSNNSEITFF</sequence>
<dbReference type="Proteomes" id="UP001253595">
    <property type="component" value="Unassembled WGS sequence"/>
</dbReference>
<comment type="similarity">
    <text evidence="3">Belongs to the methyl-accepting chemotaxis (MCP) protein family.</text>
</comment>
<keyword evidence="5" id="KW-0472">Membrane</keyword>
<dbReference type="PANTHER" id="PTHR32089:SF120">
    <property type="entry name" value="METHYL-ACCEPTING CHEMOTAXIS PROTEIN TLPQ"/>
    <property type="match status" value="1"/>
</dbReference>
<evidence type="ECO:0000313" key="7">
    <source>
        <dbReference type="EMBL" id="MDR7091566.1"/>
    </source>
</evidence>
<protein>
    <submittedName>
        <fullName evidence="7">Methyl-accepting chemotaxis protein</fullName>
    </submittedName>
</protein>
<dbReference type="PANTHER" id="PTHR32089">
    <property type="entry name" value="METHYL-ACCEPTING CHEMOTAXIS PROTEIN MCPB"/>
    <property type="match status" value="1"/>
</dbReference>
<feature type="transmembrane region" description="Helical" evidence="5">
    <location>
        <begin position="51"/>
        <end position="72"/>
    </location>
</feature>
<feature type="transmembrane region" description="Helical" evidence="5">
    <location>
        <begin position="26"/>
        <end position="45"/>
    </location>
</feature>
<feature type="domain" description="Methyl-accepting transducer" evidence="6">
    <location>
        <begin position="172"/>
        <end position="342"/>
    </location>
</feature>
<dbReference type="RefSeq" id="WP_310075003.1">
    <property type="nucleotide sequence ID" value="NZ_JAVDVX010000007.1"/>
</dbReference>
<dbReference type="SMART" id="SM00283">
    <property type="entry name" value="MA"/>
    <property type="match status" value="1"/>
</dbReference>
<keyword evidence="8" id="KW-1185">Reference proteome</keyword>
<dbReference type="Pfam" id="PF00015">
    <property type="entry name" value="MCPsignal"/>
    <property type="match status" value="1"/>
</dbReference>
<accession>A0ABU1V299</accession>
<evidence type="ECO:0000256" key="1">
    <source>
        <dbReference type="ARBA" id="ARBA00004370"/>
    </source>
</evidence>
<dbReference type="EMBL" id="JAVDVX010000007">
    <property type="protein sequence ID" value="MDR7091566.1"/>
    <property type="molecule type" value="Genomic_DNA"/>
</dbReference>
<evidence type="ECO:0000259" key="6">
    <source>
        <dbReference type="PROSITE" id="PS50111"/>
    </source>
</evidence>
<keyword evidence="5" id="KW-0812">Transmembrane</keyword>
<gene>
    <name evidence="7" type="ORF">J2X05_003601</name>
</gene>
<comment type="caution">
    <text evidence="7">The sequence shown here is derived from an EMBL/GenBank/DDBJ whole genome shotgun (WGS) entry which is preliminary data.</text>
</comment>
<dbReference type="SUPFAM" id="SSF58104">
    <property type="entry name" value="Methyl-accepting chemotaxis protein (MCP) signaling domain"/>
    <property type="match status" value="1"/>
</dbReference>